<name>A0A8J3Y9I3_9ACTN</name>
<proteinExistence type="predicted"/>
<evidence type="ECO:0008006" key="4">
    <source>
        <dbReference type="Google" id="ProtNLM"/>
    </source>
</evidence>
<comment type="caution">
    <text evidence="2">The sequence shown here is derived from an EMBL/GenBank/DDBJ whole genome shotgun (WGS) entry which is preliminary data.</text>
</comment>
<keyword evidence="1" id="KW-0472">Membrane</keyword>
<sequence length="139" mass="14782">MDIGLLHHLVGGVLTGAGGIHLLRGAARAARRGEVRSVGKVVDFQPRDSGQGLWYAPIVAFVDESGAKREFTDDFATRAPLHHAGEAVRVTYPPGRPGDARVDSARHTVWTVAVPLAMAALFLTVSLALLVPIGWDALQ</sequence>
<organism evidence="2 3">
    <name type="scientific">Spirilliplanes yamanashiensis</name>
    <dbReference type="NCBI Taxonomy" id="42233"/>
    <lineage>
        <taxon>Bacteria</taxon>
        <taxon>Bacillati</taxon>
        <taxon>Actinomycetota</taxon>
        <taxon>Actinomycetes</taxon>
        <taxon>Micromonosporales</taxon>
        <taxon>Micromonosporaceae</taxon>
        <taxon>Spirilliplanes</taxon>
    </lineage>
</organism>
<protein>
    <recommendedName>
        <fullName evidence="4">DUF3592 domain-containing protein</fullName>
    </recommendedName>
</protein>
<evidence type="ECO:0000313" key="3">
    <source>
        <dbReference type="Proteomes" id="UP000652013"/>
    </source>
</evidence>
<keyword evidence="1" id="KW-0812">Transmembrane</keyword>
<keyword evidence="3" id="KW-1185">Reference proteome</keyword>
<gene>
    <name evidence="2" type="ORF">Sya03_33460</name>
</gene>
<evidence type="ECO:0000313" key="2">
    <source>
        <dbReference type="EMBL" id="GIJ03994.1"/>
    </source>
</evidence>
<evidence type="ECO:0000256" key="1">
    <source>
        <dbReference type="SAM" id="Phobius"/>
    </source>
</evidence>
<dbReference type="EMBL" id="BOOY01000025">
    <property type="protein sequence ID" value="GIJ03994.1"/>
    <property type="molecule type" value="Genomic_DNA"/>
</dbReference>
<dbReference type="RefSeq" id="WP_203939233.1">
    <property type="nucleotide sequence ID" value="NZ_BAAAGJ010000002.1"/>
</dbReference>
<dbReference type="Proteomes" id="UP000652013">
    <property type="component" value="Unassembled WGS sequence"/>
</dbReference>
<feature type="transmembrane region" description="Helical" evidence="1">
    <location>
        <begin position="109"/>
        <end position="135"/>
    </location>
</feature>
<feature type="transmembrane region" description="Helical" evidence="1">
    <location>
        <begin position="6"/>
        <end position="23"/>
    </location>
</feature>
<dbReference type="AlphaFoldDB" id="A0A8J3Y9I3"/>
<reference evidence="2" key="1">
    <citation type="submission" date="2021-01" db="EMBL/GenBank/DDBJ databases">
        <title>Whole genome shotgun sequence of Spirilliplanes yamanashiensis NBRC 15828.</title>
        <authorList>
            <person name="Komaki H."/>
            <person name="Tamura T."/>
        </authorList>
    </citation>
    <scope>NUCLEOTIDE SEQUENCE</scope>
    <source>
        <strain evidence="2">NBRC 15828</strain>
    </source>
</reference>
<accession>A0A8J3Y9I3</accession>
<keyword evidence="1" id="KW-1133">Transmembrane helix</keyword>